<evidence type="ECO:0000313" key="3">
    <source>
        <dbReference type="EMBL" id="GAA2585487.1"/>
    </source>
</evidence>
<evidence type="ECO:0000256" key="1">
    <source>
        <dbReference type="SAM" id="Phobius"/>
    </source>
</evidence>
<reference evidence="4" key="1">
    <citation type="journal article" date="2019" name="Int. J. Syst. Evol. Microbiol.">
        <title>The Global Catalogue of Microorganisms (GCM) 10K type strain sequencing project: providing services to taxonomists for standard genome sequencing and annotation.</title>
        <authorList>
            <consortium name="The Broad Institute Genomics Platform"/>
            <consortium name="The Broad Institute Genome Sequencing Center for Infectious Disease"/>
            <person name="Wu L."/>
            <person name="Ma J."/>
        </authorList>
    </citation>
    <scope>NUCLEOTIDE SEQUENCE [LARGE SCALE GENOMIC DNA]</scope>
    <source>
        <strain evidence="4">JCM 16365</strain>
    </source>
</reference>
<keyword evidence="1" id="KW-0812">Transmembrane</keyword>
<protein>
    <submittedName>
        <fullName evidence="3">DUF58 domain-containing protein</fullName>
    </submittedName>
</protein>
<dbReference type="PANTHER" id="PTHR34351">
    <property type="entry name" value="SLR1927 PROTEIN-RELATED"/>
    <property type="match status" value="1"/>
</dbReference>
<dbReference type="Proteomes" id="UP001500274">
    <property type="component" value="Unassembled WGS sequence"/>
</dbReference>
<name>A0ABP6BST7_9MICO</name>
<organism evidence="3 4">
    <name type="scientific">Microbacterium binotii</name>
    <dbReference type="NCBI Taxonomy" id="462710"/>
    <lineage>
        <taxon>Bacteria</taxon>
        <taxon>Bacillati</taxon>
        <taxon>Actinomycetota</taxon>
        <taxon>Actinomycetes</taxon>
        <taxon>Micrococcales</taxon>
        <taxon>Microbacteriaceae</taxon>
        <taxon>Microbacterium</taxon>
    </lineage>
</organism>
<dbReference type="InterPro" id="IPR002881">
    <property type="entry name" value="DUF58"/>
</dbReference>
<keyword evidence="1" id="KW-1133">Transmembrane helix</keyword>
<sequence length="410" mass="42613">MRRSWPLTARGTGALVLALACFAAANQLGLVELVFVGLLLVSLVVAALVAVFAARGGADVTRTVVPAVPDAGDEVEVTVRVRARTALPTSGGRWHDSMPDGIEGGGPGTFPAVSSGFRRDDREVVVGYRARVLRRGIHWIGPFELSSLDPFGIARRTVAQGELTRLVVTPEVRELISLAGVAGASGGSLSRATNRLGQGTDDVIARPWAPGDSMRRIHWRASAHRDELMVRQEEQESSPEATIVFDRALGRFSPEATEATGSDPAFEAAVGAVASALARLVADGYTVALVEPDGIPLCDHVEPADAPALEAAMLMLATVQARLDDRLGALAGLFAGETTGPLVLVTGALSPTDAAMLAPVGHHSSFPVLLSTAPAAGAFDAATGWTAAALGRDVADAWRDAVSERLPHAG</sequence>
<keyword evidence="1" id="KW-0472">Membrane</keyword>
<dbReference type="EMBL" id="BAAARI010000016">
    <property type="protein sequence ID" value="GAA2585487.1"/>
    <property type="molecule type" value="Genomic_DNA"/>
</dbReference>
<comment type="caution">
    <text evidence="3">The sequence shown here is derived from an EMBL/GenBank/DDBJ whole genome shotgun (WGS) entry which is preliminary data.</text>
</comment>
<proteinExistence type="predicted"/>
<dbReference type="RefSeq" id="WP_344230086.1">
    <property type="nucleotide sequence ID" value="NZ_BAAARI010000016.1"/>
</dbReference>
<dbReference type="Pfam" id="PF01882">
    <property type="entry name" value="DUF58"/>
    <property type="match status" value="1"/>
</dbReference>
<gene>
    <name evidence="3" type="ORF">GCM10009862_25630</name>
</gene>
<accession>A0ABP6BST7</accession>
<evidence type="ECO:0000313" key="4">
    <source>
        <dbReference type="Proteomes" id="UP001500274"/>
    </source>
</evidence>
<feature type="domain" description="DUF58" evidence="2">
    <location>
        <begin position="205"/>
        <end position="248"/>
    </location>
</feature>
<keyword evidence="4" id="KW-1185">Reference proteome</keyword>
<feature type="transmembrane region" description="Helical" evidence="1">
    <location>
        <begin position="33"/>
        <end position="54"/>
    </location>
</feature>
<evidence type="ECO:0000259" key="2">
    <source>
        <dbReference type="Pfam" id="PF01882"/>
    </source>
</evidence>
<dbReference type="PROSITE" id="PS51257">
    <property type="entry name" value="PROKAR_LIPOPROTEIN"/>
    <property type="match status" value="1"/>
</dbReference>
<dbReference type="PANTHER" id="PTHR34351:SF1">
    <property type="entry name" value="SLR1927 PROTEIN"/>
    <property type="match status" value="1"/>
</dbReference>